<evidence type="ECO:0000256" key="1">
    <source>
        <dbReference type="ARBA" id="ARBA00004123"/>
    </source>
</evidence>
<comment type="similarity">
    <text evidence="2">Belongs to the tyrosyl-DNA phosphodiesterase family.</text>
</comment>
<accession>A0A7R8CU08</accession>
<feature type="active site" description="Nucleophile" evidence="9">
    <location>
        <position position="530"/>
    </location>
</feature>
<evidence type="ECO:0000256" key="11">
    <source>
        <dbReference type="PIRSR" id="PIRSR610347-3"/>
    </source>
</evidence>
<organism evidence="13 14">
    <name type="scientific">Lepeophtheirus salmonis</name>
    <name type="common">Salmon louse</name>
    <name type="synonym">Caligus salmonis</name>
    <dbReference type="NCBI Taxonomy" id="72036"/>
    <lineage>
        <taxon>Eukaryota</taxon>
        <taxon>Metazoa</taxon>
        <taxon>Ecdysozoa</taxon>
        <taxon>Arthropoda</taxon>
        <taxon>Crustacea</taxon>
        <taxon>Multicrustacea</taxon>
        <taxon>Hexanauplia</taxon>
        <taxon>Copepoda</taxon>
        <taxon>Siphonostomatoida</taxon>
        <taxon>Caligidae</taxon>
        <taxon>Lepeophtheirus</taxon>
    </lineage>
</organism>
<evidence type="ECO:0000256" key="8">
    <source>
        <dbReference type="ARBA" id="ARBA00023242"/>
    </source>
</evidence>
<dbReference type="SUPFAM" id="SSF56024">
    <property type="entry name" value="Phospholipase D/nuclease"/>
    <property type="match status" value="2"/>
</dbReference>
<dbReference type="PANTHER" id="PTHR12415:SF0">
    <property type="entry name" value="TYROSYL-DNA PHOSPHODIESTERASE 1"/>
    <property type="match status" value="1"/>
</dbReference>
<keyword evidence="14" id="KW-1185">Reference proteome</keyword>
<evidence type="ECO:0000256" key="9">
    <source>
        <dbReference type="PIRSR" id="PIRSR610347-1"/>
    </source>
</evidence>
<evidence type="ECO:0000313" key="14">
    <source>
        <dbReference type="Proteomes" id="UP000675881"/>
    </source>
</evidence>
<evidence type="ECO:0000256" key="2">
    <source>
        <dbReference type="ARBA" id="ARBA00010205"/>
    </source>
</evidence>
<keyword evidence="3" id="KW-0540">Nuclease</keyword>
<dbReference type="GO" id="GO:0006281">
    <property type="term" value="P:DNA repair"/>
    <property type="evidence" value="ECO:0007669"/>
    <property type="project" value="UniProtKB-KW"/>
</dbReference>
<evidence type="ECO:0000256" key="7">
    <source>
        <dbReference type="ARBA" id="ARBA00023204"/>
    </source>
</evidence>
<dbReference type="Proteomes" id="UP000675881">
    <property type="component" value="Chromosome 4"/>
</dbReference>
<gene>
    <name evidence="13" type="ORF">LSAA_8767</name>
</gene>
<feature type="binding site" evidence="10">
    <location>
        <position position="532"/>
    </location>
    <ligand>
        <name>substrate</name>
    </ligand>
</feature>
<reference evidence="13" key="1">
    <citation type="submission" date="2021-02" db="EMBL/GenBank/DDBJ databases">
        <authorList>
            <person name="Bekaert M."/>
        </authorList>
    </citation>
    <scope>NUCLEOTIDE SEQUENCE</scope>
    <source>
        <strain evidence="13">IoA-00</strain>
    </source>
</reference>
<dbReference type="EC" id="3.1.4.-" evidence="13"/>
<evidence type="ECO:0000256" key="10">
    <source>
        <dbReference type="PIRSR" id="PIRSR610347-2"/>
    </source>
</evidence>
<dbReference type="Pfam" id="PF10283">
    <property type="entry name" value="zf-CCHH"/>
    <property type="match status" value="1"/>
</dbReference>
<sequence length="851" mass="97336">MNICSNDDDGGSTTTNNQDLLKHYNVVITALKESKRLKDKLMIEMSKSFDMLLFESQLFSIFGHFRNTSTISKKGALVSPVSTNISLKSCYCCDDRIIYVFEIESNDASNISVDIYPLSEFRAFFFEFKKRGSEESGLIINQVNYCKSIIYSTVTLPRRCHQTEFRFNYLENGVEWASQTLDQSDPMFENEIKLNMNSELSSQYQVIALLSMLRREQRFTCQSSYSDLRTLVPELIKSCSYRYEADWNFFIGHGLLICFQAKLDNFGLIRTFSLNSDDHLKTFVDKFYSKCPEDILLETTDLEPDTLSKFTSIMSEEINMNLEKESSTQSTKTLLFKNPNMMSSFRETCFFGTKCYRKNPRHFQQYSHSVLEGLLREKPVSDESIIAANNGHTPVEVVREQLYILSNIPLAAHVTTEEKLSLIQKKISLSEPFRMFLTKVKDSKDTHKAMDSVFFTELLHPSLGKVKKTCQINFMVDKDFLLMGYEVNKIEDLPMLILYGEDDPGLNKANLPRNITSIKVKSQFPYGKHHTKMMIIVYDDDSVRVIVLTANMVPSDWENRTQGLWISPRCKCSGDPRDSPTEFKKDLLKYLKFYDLSALKPFIDVISKCDFFDVNVFFISSVPGSHKNFSLYDWGHLAAQKRLKDSNCNSDNSDWPVIIQCSSIGSLGPSEDKWVTSNLVSSLSSSASIGRKHSLEFKVIYPSESDVLSSYDGPLGGACLPYSSQTHSKQIWLRKYLHHWRSTSRSRNSSMPHIKTYTCLSHDDSKCSYFLLTSSNLSKAAWGSLNKAGDSLLIMSYEAGVLFTPKHINGGEVFEGKDLISRLLPYDTPLQKYRSPSDEPWFYDQLSNYLG</sequence>
<evidence type="ECO:0000259" key="12">
    <source>
        <dbReference type="Pfam" id="PF10283"/>
    </source>
</evidence>
<feature type="binding site" evidence="10">
    <location>
        <position position="755"/>
    </location>
    <ligand>
        <name>substrate</name>
    </ligand>
</feature>
<feature type="domain" description="PBZ-type" evidence="12">
    <location>
        <begin position="346"/>
        <end position="368"/>
    </location>
</feature>
<evidence type="ECO:0000256" key="6">
    <source>
        <dbReference type="ARBA" id="ARBA00022839"/>
    </source>
</evidence>
<dbReference type="GO" id="GO:0003690">
    <property type="term" value="F:double-stranded DNA binding"/>
    <property type="evidence" value="ECO:0007669"/>
    <property type="project" value="TreeGrafter"/>
</dbReference>
<dbReference type="GO" id="GO:0004527">
    <property type="term" value="F:exonuclease activity"/>
    <property type="evidence" value="ECO:0007669"/>
    <property type="project" value="UniProtKB-KW"/>
</dbReference>
<dbReference type="OrthoDB" id="47785at2759"/>
<dbReference type="PANTHER" id="PTHR12415">
    <property type="entry name" value="TYROSYL-DNA PHOSPHODIESTERASE 1"/>
    <property type="match status" value="1"/>
</dbReference>
<comment type="subcellular location">
    <subcellularLocation>
        <location evidence="1">Nucleus</location>
    </subcellularLocation>
</comment>
<feature type="site" description="Interaction with DNA" evidence="11">
    <location>
        <position position="778"/>
    </location>
</feature>
<dbReference type="InterPro" id="IPR010347">
    <property type="entry name" value="Tdp1"/>
</dbReference>
<dbReference type="GO" id="GO:0003697">
    <property type="term" value="F:single-stranded DNA binding"/>
    <property type="evidence" value="ECO:0007669"/>
    <property type="project" value="TreeGrafter"/>
</dbReference>
<dbReference type="GO" id="GO:0005634">
    <property type="term" value="C:nucleus"/>
    <property type="evidence" value="ECO:0007669"/>
    <property type="project" value="UniProtKB-SubCell"/>
</dbReference>
<evidence type="ECO:0000256" key="3">
    <source>
        <dbReference type="ARBA" id="ARBA00022722"/>
    </source>
</evidence>
<dbReference type="InterPro" id="IPR019406">
    <property type="entry name" value="APLF_PBZ"/>
</dbReference>
<evidence type="ECO:0000256" key="4">
    <source>
        <dbReference type="ARBA" id="ARBA00022763"/>
    </source>
</evidence>
<dbReference type="AlphaFoldDB" id="A0A7R8CU08"/>
<keyword evidence="6" id="KW-0269">Exonuclease</keyword>
<evidence type="ECO:0000256" key="5">
    <source>
        <dbReference type="ARBA" id="ARBA00022801"/>
    </source>
</evidence>
<keyword evidence="4" id="KW-0227">DNA damage</keyword>
<dbReference type="GO" id="GO:0017005">
    <property type="term" value="F:3'-tyrosyl-DNA phosphodiesterase activity"/>
    <property type="evidence" value="ECO:0007669"/>
    <property type="project" value="TreeGrafter"/>
</dbReference>
<protein>
    <submittedName>
        <fullName evidence="13">TDP1</fullName>
        <ecNumber evidence="13">3.1.4.-</ecNumber>
    </submittedName>
</protein>
<dbReference type="Pfam" id="PF06087">
    <property type="entry name" value="Tyr-DNA_phospho"/>
    <property type="match status" value="1"/>
</dbReference>
<dbReference type="Gene3D" id="3.30.870.10">
    <property type="entry name" value="Endonuclease Chain A"/>
    <property type="match status" value="2"/>
</dbReference>
<keyword evidence="8" id="KW-0539">Nucleus</keyword>
<feature type="active site" description="Proton donor/acceptor" evidence="9">
    <location>
        <position position="753"/>
    </location>
</feature>
<dbReference type="EMBL" id="HG994583">
    <property type="protein sequence ID" value="CAF2930675.1"/>
    <property type="molecule type" value="Genomic_DNA"/>
</dbReference>
<keyword evidence="5 13" id="KW-0378">Hydrolase</keyword>
<name>A0A7R8CU08_LEPSM</name>
<keyword evidence="7" id="KW-0234">DNA repair</keyword>
<proteinExistence type="inferred from homology"/>
<evidence type="ECO:0000313" key="13">
    <source>
        <dbReference type="EMBL" id="CAF2930675.1"/>
    </source>
</evidence>